<feature type="domain" description="4Fe-4S ferredoxin-type" evidence="9">
    <location>
        <begin position="392"/>
        <end position="422"/>
    </location>
</feature>
<evidence type="ECO:0000256" key="7">
    <source>
        <dbReference type="SAM" id="MobiDB-lite"/>
    </source>
</evidence>
<dbReference type="CDD" id="cd16373">
    <property type="entry name" value="DMSOR_beta_like"/>
    <property type="match status" value="1"/>
</dbReference>
<evidence type="ECO:0000256" key="3">
    <source>
        <dbReference type="ARBA" id="ARBA00022723"/>
    </source>
</evidence>
<gene>
    <name evidence="10" type="ORF">HMPREF9450_01540</name>
</gene>
<dbReference type="SUPFAM" id="SSF54862">
    <property type="entry name" value="4Fe-4S ferredoxins"/>
    <property type="match status" value="2"/>
</dbReference>
<feature type="compositionally biased region" description="Polar residues" evidence="7">
    <location>
        <begin position="314"/>
        <end position="341"/>
    </location>
</feature>
<keyword evidence="4" id="KW-0249">Electron transport</keyword>
<comment type="caution">
    <text evidence="10">The sequence shown here is derived from an EMBL/GenBank/DDBJ whole genome shotgun (WGS) entry which is preliminary data.</text>
</comment>
<keyword evidence="5" id="KW-0408">Iron</keyword>
<feature type="domain" description="4Fe-4S ferredoxin-type" evidence="9">
    <location>
        <begin position="468"/>
        <end position="503"/>
    </location>
</feature>
<evidence type="ECO:0000256" key="6">
    <source>
        <dbReference type="ARBA" id="ARBA00023014"/>
    </source>
</evidence>
<dbReference type="InterPro" id="IPR017900">
    <property type="entry name" value="4Fe4S_Fe_S_CS"/>
</dbReference>
<dbReference type="STRING" id="742725.HMPREF9450_01540"/>
<dbReference type="AlphaFoldDB" id="G5HA75"/>
<dbReference type="eggNOG" id="COG1143">
    <property type="taxonomic scope" value="Bacteria"/>
</dbReference>
<keyword evidence="8" id="KW-0812">Transmembrane</keyword>
<protein>
    <recommendedName>
        <fullName evidence="9">4Fe-4S ferredoxin-type domain-containing protein</fullName>
    </recommendedName>
</protein>
<dbReference type="PANTHER" id="PTHR30176:SF3">
    <property type="entry name" value="FERREDOXIN-TYPE PROTEIN NAPH"/>
    <property type="match status" value="1"/>
</dbReference>
<dbReference type="Proteomes" id="UP000006008">
    <property type="component" value="Unassembled WGS sequence"/>
</dbReference>
<feature type="transmembrane region" description="Helical" evidence="8">
    <location>
        <begin position="40"/>
        <end position="62"/>
    </location>
</feature>
<dbReference type="PATRIC" id="fig|742725.3.peg.1634"/>
<keyword evidence="3" id="KW-0479">Metal-binding</keyword>
<dbReference type="InterPro" id="IPR017896">
    <property type="entry name" value="4Fe4S_Fe-S-bd"/>
</dbReference>
<dbReference type="OrthoDB" id="9810688at2"/>
<keyword evidence="8" id="KW-1133">Transmembrane helix</keyword>
<feature type="transmembrane region" description="Helical" evidence="8">
    <location>
        <begin position="133"/>
        <end position="154"/>
    </location>
</feature>
<dbReference type="Gene3D" id="3.30.70.20">
    <property type="match status" value="3"/>
</dbReference>
<dbReference type="GeneID" id="92815426"/>
<evidence type="ECO:0000256" key="5">
    <source>
        <dbReference type="ARBA" id="ARBA00023004"/>
    </source>
</evidence>
<dbReference type="GO" id="GO:0046872">
    <property type="term" value="F:metal ion binding"/>
    <property type="evidence" value="ECO:0007669"/>
    <property type="project" value="UniProtKB-KW"/>
</dbReference>
<keyword evidence="6" id="KW-0411">Iron-sulfur</keyword>
<dbReference type="Pfam" id="PF12801">
    <property type="entry name" value="Fer4_5"/>
    <property type="match status" value="2"/>
</dbReference>
<dbReference type="PROSITE" id="PS51379">
    <property type="entry name" value="4FE4S_FER_2"/>
    <property type="match status" value="6"/>
</dbReference>
<dbReference type="Pfam" id="PF12838">
    <property type="entry name" value="Fer4_7"/>
    <property type="match status" value="2"/>
</dbReference>
<keyword evidence="11" id="KW-1185">Reference proteome</keyword>
<feature type="domain" description="4Fe-4S ferredoxin-type" evidence="9">
    <location>
        <begin position="215"/>
        <end position="244"/>
    </location>
</feature>
<evidence type="ECO:0000256" key="1">
    <source>
        <dbReference type="ARBA" id="ARBA00022448"/>
    </source>
</evidence>
<dbReference type="EMBL" id="ADLD01000013">
    <property type="protein sequence ID" value="EHB91491.1"/>
    <property type="molecule type" value="Genomic_DNA"/>
</dbReference>
<proteinExistence type="predicted"/>
<accession>G5HA75</accession>
<evidence type="ECO:0000256" key="4">
    <source>
        <dbReference type="ARBA" id="ARBA00022982"/>
    </source>
</evidence>
<dbReference type="GO" id="GO:0005886">
    <property type="term" value="C:plasma membrane"/>
    <property type="evidence" value="ECO:0007669"/>
    <property type="project" value="TreeGrafter"/>
</dbReference>
<dbReference type="PANTHER" id="PTHR30176">
    <property type="entry name" value="FERREDOXIN-TYPE PROTEIN NAPH"/>
    <property type="match status" value="1"/>
</dbReference>
<dbReference type="PROSITE" id="PS00198">
    <property type="entry name" value="4FE4S_FER_1"/>
    <property type="match status" value="2"/>
</dbReference>
<dbReference type="InterPro" id="IPR051684">
    <property type="entry name" value="Electron_Trans/Redox"/>
</dbReference>
<feature type="domain" description="4Fe-4S ferredoxin-type" evidence="9">
    <location>
        <begin position="245"/>
        <end position="271"/>
    </location>
</feature>
<reference evidence="10 11" key="1">
    <citation type="submission" date="2011-08" db="EMBL/GenBank/DDBJ databases">
        <title>The Genome Sequence of Alistipes indistinctus YIT 12060.</title>
        <authorList>
            <consortium name="The Broad Institute Genome Sequencing Platform"/>
            <person name="Earl A."/>
            <person name="Ward D."/>
            <person name="Feldgarden M."/>
            <person name="Gevers D."/>
            <person name="Morotomi M."/>
            <person name="Young S.K."/>
            <person name="Zeng Q."/>
            <person name="Gargeya S."/>
            <person name="Fitzgerald M."/>
            <person name="Haas B."/>
            <person name="Abouelleil A."/>
            <person name="Alvarado L."/>
            <person name="Arachchi H.M."/>
            <person name="Berlin A."/>
            <person name="Brown A."/>
            <person name="Chapman S.B."/>
            <person name="Chen Z."/>
            <person name="Dunbar C."/>
            <person name="Freedman E."/>
            <person name="Gearin G."/>
            <person name="Gellesch M."/>
            <person name="Goldberg J."/>
            <person name="Griggs A."/>
            <person name="Gujja S."/>
            <person name="Heiman D."/>
            <person name="Howarth C."/>
            <person name="Larson L."/>
            <person name="Lui A."/>
            <person name="MacDonald P.J.P."/>
            <person name="Montmayeur A."/>
            <person name="Murphy C."/>
            <person name="Neiman D."/>
            <person name="Pearson M."/>
            <person name="Priest M."/>
            <person name="Roberts A."/>
            <person name="Saif S."/>
            <person name="Shea T."/>
            <person name="Shenoy N."/>
            <person name="Sisk P."/>
            <person name="Stolte C."/>
            <person name="Sykes S."/>
            <person name="Wortman J."/>
            <person name="Nusbaum C."/>
            <person name="Birren B."/>
        </authorList>
    </citation>
    <scope>NUCLEOTIDE SEQUENCE [LARGE SCALE GENOMIC DNA]</scope>
    <source>
        <strain evidence="10 11">YIT 12060</strain>
    </source>
</reference>
<dbReference type="eggNOG" id="COG0348">
    <property type="taxonomic scope" value="Bacteria"/>
</dbReference>
<evidence type="ECO:0000313" key="10">
    <source>
        <dbReference type="EMBL" id="EHB91491.1"/>
    </source>
</evidence>
<evidence type="ECO:0000259" key="9">
    <source>
        <dbReference type="PROSITE" id="PS51379"/>
    </source>
</evidence>
<name>G5HA75_9BACT</name>
<feature type="domain" description="4Fe-4S ferredoxin-type" evidence="9">
    <location>
        <begin position="512"/>
        <end position="544"/>
    </location>
</feature>
<evidence type="ECO:0000256" key="8">
    <source>
        <dbReference type="SAM" id="Phobius"/>
    </source>
</evidence>
<dbReference type="GO" id="GO:0051539">
    <property type="term" value="F:4 iron, 4 sulfur cluster binding"/>
    <property type="evidence" value="ECO:0007669"/>
    <property type="project" value="UniProtKB-KW"/>
</dbReference>
<sequence length="550" mass="59533">MLRKIRITAAAVCCMLITLLFLDFTGTLHAWFGFLAKIQFLPALLALNFGVVAALIVLTLLFGRVYCSVICPLGVMQDAVSWIAGKRTKNRFRYSPALSWLRYGVLALFIAAAVAGIGSFVALLAPYSAYGRIVSNLIAPLYLWGNNLLAYLAERAGSYAFYRADVWMKGIATLAVAAGTFIILAVVAWHNGRTYCNTICPVGTVLGLFSRFSLLAPVIDTCKCNGCGLCARNCKASCIDPKAHRIDLSRCVACMDCIGKCRQQAIHYRLRTGNAPFRAHPVEPPQQPAKKQIQAETDTTSSPIPPETGRTRDATVQTQSRPASQDAQVREGLSSNETSAPGISRRNFLSLTAMLTAGSFVRAQEMKVDGGLAAIEEKKIPNRTTPLVPAGARGLWHMARHCTGCQLCVAVCPNGVLRPSSALATLMQPEMSYERGYCRPECTKCAEVCPAGAIHEITPADKSAIQIGHAVWIRENCVPLRDGVDCGNCARHCPTGAILMVPSDPEMSDSPKIPAVNEEKCIGCGACENLCPARPFSAIYVEGHRRHRII</sequence>
<evidence type="ECO:0000313" key="11">
    <source>
        <dbReference type="Proteomes" id="UP000006008"/>
    </source>
</evidence>
<feature type="transmembrane region" description="Helical" evidence="8">
    <location>
        <begin position="166"/>
        <end position="189"/>
    </location>
</feature>
<evidence type="ECO:0000256" key="2">
    <source>
        <dbReference type="ARBA" id="ARBA00022485"/>
    </source>
</evidence>
<feature type="domain" description="4Fe-4S ferredoxin-type" evidence="9">
    <location>
        <begin position="427"/>
        <end position="460"/>
    </location>
</feature>
<feature type="transmembrane region" description="Helical" evidence="8">
    <location>
        <begin position="100"/>
        <end position="127"/>
    </location>
</feature>
<feature type="region of interest" description="Disordered" evidence="7">
    <location>
        <begin position="276"/>
        <end position="342"/>
    </location>
</feature>
<organism evidence="10 11">
    <name type="scientific">Alistipes indistinctus YIT 12060</name>
    <dbReference type="NCBI Taxonomy" id="742725"/>
    <lineage>
        <taxon>Bacteria</taxon>
        <taxon>Pseudomonadati</taxon>
        <taxon>Bacteroidota</taxon>
        <taxon>Bacteroidia</taxon>
        <taxon>Bacteroidales</taxon>
        <taxon>Rikenellaceae</taxon>
        <taxon>Alistipes</taxon>
    </lineage>
</organism>
<dbReference type="RefSeq" id="WP_009134346.1">
    <property type="nucleotide sequence ID" value="NZ_CP102250.1"/>
</dbReference>
<keyword evidence="2" id="KW-0004">4Fe-4S</keyword>
<keyword evidence="8" id="KW-0472">Membrane</keyword>
<keyword evidence="1" id="KW-0813">Transport</keyword>
<dbReference type="HOGENOM" id="CLU_024045_0_0_10"/>